<keyword evidence="3" id="KW-0813">Transport</keyword>
<dbReference type="SMART" id="SM01100">
    <property type="entry name" value="CRAL_TRIO_N"/>
    <property type="match status" value="1"/>
</dbReference>
<evidence type="ECO:0000313" key="10">
    <source>
        <dbReference type="EMBL" id="KAF9676043.1"/>
    </source>
</evidence>
<dbReference type="InterPro" id="IPR011074">
    <property type="entry name" value="CRAL/TRIO_N_dom"/>
</dbReference>
<feature type="compositionally biased region" description="Basic and acidic residues" evidence="7">
    <location>
        <begin position="15"/>
        <end position="31"/>
    </location>
</feature>
<dbReference type="GO" id="GO:0005886">
    <property type="term" value="C:plasma membrane"/>
    <property type="evidence" value="ECO:0007669"/>
    <property type="project" value="UniProtKB-SubCell"/>
</dbReference>
<feature type="transmembrane region" description="Helical" evidence="8">
    <location>
        <begin position="437"/>
        <end position="454"/>
    </location>
</feature>
<keyword evidence="3" id="KW-0653">Protein transport</keyword>
<sequence length="580" mass="66477">MADTLSGPPDLPTKGGHEKSDTEHSEDERKTKLGSLKKKAISASNKFRNSLTKKGRRHSRVMSISFEDDLNADELQAVDAFRQALIMDELLPSKHDDHRMMLRFLRARKFDVEKAKQMWSDMIKWRKKIGADTIMEEFEFKEIDEVLKYYPQGYHGVDKEGRPIYIERLGEVDANKLVQVTTLDRYMKYHVQEFEKTFNIKFPVCSIAAKKYIDQSTTILDVQGVGLKQFTKTARELISHISKIDGDNYPETLNRMFIINGGTGFRLLWSTVKQFIDPKTAQKIHFLVNCRRFLVVLALAPIWVAVCVLIRVHGMIQTYYRWSKMVKPNATGELFQEFRRMQSLDMISHAPSEETAADAADYGHTRNHEEYQILSPVSKSPLSKGNRSDREYDNSIPIVEKNINAAWPTRQNNRYDLSKESRSESDVYEAQRGSSQIVNGIVAVVMGIVTMVRISRNMPRKLAEAAVYGSQIYANEVAKSNLLPAPSISTSEYKNMMLRMDEMEEKLNALSSKSLAMSPEKEEMLNATIRRADSLEQELSIAKKALEDALAKQQELEAYIDKKRKKKKVSLHISDIAWQN</sequence>
<dbReference type="InterPro" id="IPR051026">
    <property type="entry name" value="PI/PC_transfer"/>
</dbReference>
<dbReference type="PANTHER" id="PTHR45657:SF1">
    <property type="entry name" value="CRAL-TRIO DOMAIN-CONTAINING PROTEIN YKL091C-RELATED"/>
    <property type="match status" value="1"/>
</dbReference>
<reference evidence="10 11" key="1">
    <citation type="submission" date="2020-10" db="EMBL/GenBank/DDBJ databases">
        <title>Plant Genome Project.</title>
        <authorList>
            <person name="Zhang R.-G."/>
        </authorList>
    </citation>
    <scope>NUCLEOTIDE SEQUENCE [LARGE SCALE GENOMIC DNA]</scope>
    <source>
        <strain evidence="10">FAFU-HL-1</strain>
        <tissue evidence="10">Leaf</tissue>
    </source>
</reference>
<dbReference type="Pfam" id="PF03765">
    <property type="entry name" value="CRAL_TRIO_N"/>
    <property type="match status" value="1"/>
</dbReference>
<proteinExistence type="inferred from homology"/>
<dbReference type="InterPro" id="IPR001251">
    <property type="entry name" value="CRAL-TRIO_dom"/>
</dbReference>
<keyword evidence="4" id="KW-0333">Golgi apparatus</keyword>
<dbReference type="OrthoDB" id="1434354at2759"/>
<dbReference type="Gene3D" id="3.40.525.10">
    <property type="entry name" value="CRAL-TRIO lipid binding domain"/>
    <property type="match status" value="1"/>
</dbReference>
<dbReference type="EMBL" id="JADGMS010000009">
    <property type="protein sequence ID" value="KAF9676043.1"/>
    <property type="molecule type" value="Genomic_DNA"/>
</dbReference>
<evidence type="ECO:0000313" key="11">
    <source>
        <dbReference type="Proteomes" id="UP000657918"/>
    </source>
</evidence>
<gene>
    <name evidence="10" type="ORF">SADUNF_Sadunf09G0097500</name>
</gene>
<evidence type="ECO:0000256" key="3">
    <source>
        <dbReference type="ARBA" id="ARBA00022927"/>
    </source>
</evidence>
<dbReference type="PANTHER" id="PTHR45657">
    <property type="entry name" value="CRAL-TRIO DOMAIN-CONTAINING PROTEIN YKL091C-RELATED"/>
    <property type="match status" value="1"/>
</dbReference>
<dbReference type="GO" id="GO:0015031">
    <property type="term" value="P:protein transport"/>
    <property type="evidence" value="ECO:0007669"/>
    <property type="project" value="UniProtKB-KW"/>
</dbReference>
<organism evidence="10 11">
    <name type="scientific">Salix dunnii</name>
    <dbReference type="NCBI Taxonomy" id="1413687"/>
    <lineage>
        <taxon>Eukaryota</taxon>
        <taxon>Viridiplantae</taxon>
        <taxon>Streptophyta</taxon>
        <taxon>Embryophyta</taxon>
        <taxon>Tracheophyta</taxon>
        <taxon>Spermatophyta</taxon>
        <taxon>Magnoliopsida</taxon>
        <taxon>eudicotyledons</taxon>
        <taxon>Gunneridae</taxon>
        <taxon>Pentapetalae</taxon>
        <taxon>rosids</taxon>
        <taxon>fabids</taxon>
        <taxon>Malpighiales</taxon>
        <taxon>Salicaceae</taxon>
        <taxon>Saliceae</taxon>
        <taxon>Salix</taxon>
    </lineage>
</organism>
<keyword evidence="8" id="KW-1133">Transmembrane helix</keyword>
<feature type="region of interest" description="Disordered" evidence="7">
    <location>
        <begin position="1"/>
        <end position="39"/>
    </location>
</feature>
<keyword evidence="11" id="KW-1185">Reference proteome</keyword>
<evidence type="ECO:0000256" key="5">
    <source>
        <dbReference type="ARBA" id="ARBA00038020"/>
    </source>
</evidence>
<keyword evidence="8" id="KW-0812">Transmembrane</keyword>
<evidence type="ECO:0000256" key="8">
    <source>
        <dbReference type="SAM" id="Phobius"/>
    </source>
</evidence>
<dbReference type="SUPFAM" id="SSF46938">
    <property type="entry name" value="CRAL/TRIO N-terminal domain"/>
    <property type="match status" value="1"/>
</dbReference>
<dbReference type="CDD" id="cd00170">
    <property type="entry name" value="SEC14"/>
    <property type="match status" value="1"/>
</dbReference>
<dbReference type="InterPro" id="IPR036865">
    <property type="entry name" value="CRAL-TRIO_dom_sf"/>
</dbReference>
<comment type="caution">
    <text evidence="10">The sequence shown here is derived from an EMBL/GenBank/DDBJ whole genome shotgun (WGS) entry which is preliminary data.</text>
</comment>
<name>A0A835N079_9ROSI</name>
<keyword evidence="8" id="KW-0472">Membrane</keyword>
<evidence type="ECO:0000256" key="1">
    <source>
        <dbReference type="ARBA" id="ARBA00004202"/>
    </source>
</evidence>
<dbReference type="SUPFAM" id="SSF52087">
    <property type="entry name" value="CRAL/TRIO domain"/>
    <property type="match status" value="1"/>
</dbReference>
<feature type="domain" description="CRAL-TRIO" evidence="9">
    <location>
        <begin position="142"/>
        <end position="287"/>
    </location>
</feature>
<dbReference type="SMART" id="SM00516">
    <property type="entry name" value="SEC14"/>
    <property type="match status" value="1"/>
</dbReference>
<comment type="similarity">
    <text evidence="5">Belongs to the SFH family.</text>
</comment>
<comment type="subcellular location">
    <subcellularLocation>
        <location evidence="1">Cell membrane</location>
        <topology evidence="1">Peripheral membrane protein</topology>
    </subcellularLocation>
    <subcellularLocation>
        <location evidence="2">Golgi apparatus membrane</location>
        <topology evidence="2">Peripheral membrane protein</topology>
    </subcellularLocation>
</comment>
<dbReference type="Gene3D" id="1.10.8.20">
    <property type="entry name" value="N-terminal domain of phosphatidylinositol transfer protein sec14p"/>
    <property type="match status" value="1"/>
</dbReference>
<keyword evidence="6" id="KW-0175">Coiled coil</keyword>
<dbReference type="GO" id="GO:0000139">
    <property type="term" value="C:Golgi membrane"/>
    <property type="evidence" value="ECO:0007669"/>
    <property type="project" value="UniProtKB-SubCell"/>
</dbReference>
<protein>
    <recommendedName>
        <fullName evidence="9">CRAL-TRIO domain-containing protein</fullName>
    </recommendedName>
</protein>
<evidence type="ECO:0000256" key="6">
    <source>
        <dbReference type="SAM" id="Coils"/>
    </source>
</evidence>
<dbReference type="InterPro" id="IPR036273">
    <property type="entry name" value="CRAL/TRIO_N_dom_sf"/>
</dbReference>
<evidence type="ECO:0000256" key="2">
    <source>
        <dbReference type="ARBA" id="ARBA00004395"/>
    </source>
</evidence>
<feature type="coiled-coil region" evidence="6">
    <location>
        <begin position="493"/>
        <end position="566"/>
    </location>
</feature>
<evidence type="ECO:0000256" key="4">
    <source>
        <dbReference type="ARBA" id="ARBA00023034"/>
    </source>
</evidence>
<dbReference type="AlphaFoldDB" id="A0A835N079"/>
<dbReference type="PROSITE" id="PS50191">
    <property type="entry name" value="CRAL_TRIO"/>
    <property type="match status" value="1"/>
</dbReference>
<evidence type="ECO:0000259" key="9">
    <source>
        <dbReference type="PROSITE" id="PS50191"/>
    </source>
</evidence>
<accession>A0A835N079</accession>
<dbReference type="Proteomes" id="UP000657918">
    <property type="component" value="Unassembled WGS sequence"/>
</dbReference>
<dbReference type="Pfam" id="PF00650">
    <property type="entry name" value="CRAL_TRIO"/>
    <property type="match status" value="1"/>
</dbReference>
<evidence type="ECO:0000256" key="7">
    <source>
        <dbReference type="SAM" id="MobiDB-lite"/>
    </source>
</evidence>
<feature type="transmembrane region" description="Helical" evidence="8">
    <location>
        <begin position="293"/>
        <end position="316"/>
    </location>
</feature>